<organism evidence="1 2">
    <name type="scientific">Sphenostylis stenocarpa</name>
    <dbReference type="NCBI Taxonomy" id="92480"/>
    <lineage>
        <taxon>Eukaryota</taxon>
        <taxon>Viridiplantae</taxon>
        <taxon>Streptophyta</taxon>
        <taxon>Embryophyta</taxon>
        <taxon>Tracheophyta</taxon>
        <taxon>Spermatophyta</taxon>
        <taxon>Magnoliopsida</taxon>
        <taxon>eudicotyledons</taxon>
        <taxon>Gunneridae</taxon>
        <taxon>Pentapetalae</taxon>
        <taxon>rosids</taxon>
        <taxon>fabids</taxon>
        <taxon>Fabales</taxon>
        <taxon>Fabaceae</taxon>
        <taxon>Papilionoideae</taxon>
        <taxon>50 kb inversion clade</taxon>
        <taxon>NPAAA clade</taxon>
        <taxon>indigoferoid/millettioid clade</taxon>
        <taxon>Phaseoleae</taxon>
        <taxon>Sphenostylis</taxon>
    </lineage>
</organism>
<reference evidence="1" key="1">
    <citation type="submission" date="2023-10" db="EMBL/GenBank/DDBJ databases">
        <authorList>
            <person name="Domelevo Entfellner J.-B."/>
        </authorList>
    </citation>
    <scope>NUCLEOTIDE SEQUENCE</scope>
</reference>
<protein>
    <submittedName>
        <fullName evidence="1">Uncharacterized protein</fullName>
    </submittedName>
</protein>
<name>A0AA86VHX9_9FABA</name>
<sequence length="227" mass="25526">MGSIADIRVDTSIGGKSKEGRNIKDDVQATTKEGSRFWKKLKIFLGCMLWISKGEGSSNKVNRGRVVTNDIDHRCRPKIQRSSSNTRLSSNRRSCPDQELIVASLLLRRFTFHDLMLATRSFKVENFFDEEGFGILLKGWINPYGNYAARPGIGIPIAVKALNFNGLQHHNEWLAIHNDPQEHDIVVVHGSVVKHRSGAWCGNVIEHDSVAQKRHHAEGTARGDLYE</sequence>
<evidence type="ECO:0000313" key="1">
    <source>
        <dbReference type="EMBL" id="CAJ1946946.1"/>
    </source>
</evidence>
<gene>
    <name evidence="1" type="ORF">AYBTSS11_LOCUS12400</name>
</gene>
<proteinExistence type="predicted"/>
<dbReference type="AlphaFoldDB" id="A0AA86VHX9"/>
<dbReference type="Proteomes" id="UP001189624">
    <property type="component" value="Chromosome 4"/>
</dbReference>
<keyword evidence="2" id="KW-1185">Reference proteome</keyword>
<evidence type="ECO:0000313" key="2">
    <source>
        <dbReference type="Proteomes" id="UP001189624"/>
    </source>
</evidence>
<accession>A0AA86VHX9</accession>
<dbReference type="EMBL" id="OY731401">
    <property type="protein sequence ID" value="CAJ1946946.1"/>
    <property type="molecule type" value="Genomic_DNA"/>
</dbReference>
<dbReference type="Gene3D" id="3.30.200.20">
    <property type="entry name" value="Phosphorylase Kinase, domain 1"/>
    <property type="match status" value="1"/>
</dbReference>
<dbReference type="Gramene" id="rna-AYBTSS11_LOCUS12400">
    <property type="protein sequence ID" value="CAJ1946946.1"/>
    <property type="gene ID" value="gene-AYBTSS11_LOCUS12400"/>
</dbReference>